<feature type="domain" description="ABC transporter" evidence="12">
    <location>
        <begin position="591"/>
        <end position="820"/>
    </location>
</feature>
<sequence>MKRCKDEDFGPALGPGPDCHNFDFTLLFEDCIFSLIPSVIAIIVCAYRASTIFKRSKVISWSLARALKLTSFLLLVIFQLALAAIWSHGSHTRLTLPERVCALVATLSLAVLSDLEHNLIIRPSMINQFYFFSTALLDLARVRTQWLIDDNTITASLMTVVLLLKLVILALESIPKHRHASEKSTATPLERSGMFGRALLSWLNPLLLTGYRKNLALDDLFPLDQDLSGADLTQAFQNTWNGAKKSRKHCLSLAVISNFGMEMLISWIPRSFHIAFTMAKPFLVQTTLNYIMNHQNLPPSYGYGLIGAWGIVYTGIAISDQIFNFLVYRLMVKVRGALVGIIYRDMLNVRAQSNNSSMALTLMSTDVDRICQTGRWLVDLVPNVVQVGIGLYILGIQLGAVCVAPLVVALLSALGAGAIAKSVPVRQKAWIAAIQKRVGITSDILGTMKGVKMLGLSRALAKQIQSLREFELAESKKFRQLQIFLIAMNMLPIFSISAVTFTVYAIVAKISGSTLGITQAFTSLSLLSILMMPVALLVTSLGQIAQSLACLDRIQAFLLLEKRSEYRTGKRTVTRDGSAPPDSQKPDAAIISLKNATFGWAEDKDNATIHNINTEILSSSLTLVVGPVASGKSTLLKSILGETYLLGGTIDVAGQDNIAYCDQDAWILNLPIRQNIVGFSDYREEFYKKVLTACQLDEDLSHLPEGDLSLVGTQGISLSGGQKQRIALARAVYSGKKLVILDDTMKGLDADTSSKCFSALLGRNGLLRTRGTTVIMATHNAQWFPHADRLIVLSEGGTLENYGTFETLRESDDYIRSLQFRNSSDEESEDENDIPTKAESLEETKEVPDLETHEKLQLMPSNKEASATAEEKQRGKVNSSLPYYLRSLMSTTFIVFCSLIVFQTACRIIQPLWLNFWTAANARNPREDPAKWIGIYVLLCVLNIAGMMTQFALFLLRIIPRSAKQLHWAILEVTMHAPMSYFVSTDVGQLVNRFSQDMTLVDFPLPIAMMQTSEMFVAAVGEIILTCVSSGYLAVVVPFLGVILFFIQKFYLRTLRQLRLLDLETKSPVYSFFISSFAGLTTIRAFSWSEKSYNEHIQHLDTSQRPFYLLYCVQRWLTMVLELTVAGLGVLLVGLSVGLRDRVEPGLLGVALTNLSSFGMTMSQVIIFWTELETSLGAITRIREYTEETAREKEGTDEPPPQWPSQGAISISQLSAKFGEHTVLDGIDLDINPGEKVAICGRTGSGKSTLLALLLRLYEPMGGTMTIDGIETSTLEIDTLRERLVTLPQDPLLLSGTVRYNLDPASGVEDDELLAALEKTGLLSVIQDKGGLDADFNADWLSAGQKQLFCLARSMLRQSRVLLLDEATSSLDHQTDEVIQGLLRKEFANWTTIVVAHRLRTVADFDKIVVLKDGKVAEVGSPTALLENGGLFKTLWDLQES</sequence>
<dbReference type="InterPro" id="IPR044726">
    <property type="entry name" value="ABCC_6TM_D2"/>
</dbReference>
<dbReference type="CDD" id="cd03250">
    <property type="entry name" value="ABCC_MRP_domain1"/>
    <property type="match status" value="1"/>
</dbReference>
<dbReference type="InterPro" id="IPR003439">
    <property type="entry name" value="ABC_transporter-like_ATP-bd"/>
</dbReference>
<dbReference type="RefSeq" id="XP_007833576.1">
    <property type="nucleotide sequence ID" value="XM_007835385.1"/>
</dbReference>
<dbReference type="PANTHER" id="PTHR24223:SF399">
    <property type="entry name" value="ABC TRANSPORTER ATNG"/>
    <property type="match status" value="1"/>
</dbReference>
<evidence type="ECO:0000256" key="1">
    <source>
        <dbReference type="ARBA" id="ARBA00004651"/>
    </source>
</evidence>
<evidence type="ECO:0000256" key="2">
    <source>
        <dbReference type="ARBA" id="ARBA00022448"/>
    </source>
</evidence>
<feature type="transmembrane region" description="Helical" evidence="11">
    <location>
        <begin position="1023"/>
        <end position="1047"/>
    </location>
</feature>
<feature type="transmembrane region" description="Helical" evidence="11">
    <location>
        <begin position="483"/>
        <end position="507"/>
    </location>
</feature>
<dbReference type="SMART" id="SM00382">
    <property type="entry name" value="AAA"/>
    <property type="match status" value="2"/>
</dbReference>
<feature type="transmembrane region" description="Helical" evidence="11">
    <location>
        <begin position="153"/>
        <end position="171"/>
    </location>
</feature>
<feature type="domain" description="ABC transmembrane type-1" evidence="13">
    <location>
        <begin position="272"/>
        <end position="546"/>
    </location>
</feature>
<evidence type="ECO:0000256" key="3">
    <source>
        <dbReference type="ARBA" id="ARBA00022475"/>
    </source>
</evidence>
<evidence type="ECO:0000256" key="10">
    <source>
        <dbReference type="SAM" id="MobiDB-lite"/>
    </source>
</evidence>
<dbReference type="eggNOG" id="KOG0054">
    <property type="taxonomic scope" value="Eukaryota"/>
</dbReference>
<dbReference type="HOGENOM" id="CLU_000604_27_5_1"/>
<dbReference type="FunFam" id="1.20.1560.10:FF:000066">
    <property type="entry name" value="ABC multidrug transporter (Eurofung)"/>
    <property type="match status" value="1"/>
</dbReference>
<feature type="transmembrane region" description="Helical" evidence="11">
    <location>
        <begin position="32"/>
        <end position="49"/>
    </location>
</feature>
<dbReference type="SUPFAM" id="SSF52540">
    <property type="entry name" value="P-loop containing nucleoside triphosphate hydrolases"/>
    <property type="match status" value="2"/>
</dbReference>
<evidence type="ECO:0000256" key="9">
    <source>
        <dbReference type="ARBA" id="ARBA00023180"/>
    </source>
</evidence>
<feature type="transmembrane region" description="Helical" evidence="11">
    <location>
        <begin position="1147"/>
        <end position="1169"/>
    </location>
</feature>
<dbReference type="GO" id="GO:0005886">
    <property type="term" value="C:plasma membrane"/>
    <property type="evidence" value="ECO:0007669"/>
    <property type="project" value="UniProtKB-SubCell"/>
</dbReference>
<dbReference type="Gene3D" id="3.40.50.300">
    <property type="entry name" value="P-loop containing nucleotide triphosphate hydrolases"/>
    <property type="match status" value="2"/>
</dbReference>
<dbReference type="InterPro" id="IPR027417">
    <property type="entry name" value="P-loop_NTPase"/>
</dbReference>
<dbReference type="PROSITE" id="PS50893">
    <property type="entry name" value="ABC_TRANSPORTER_2"/>
    <property type="match status" value="2"/>
</dbReference>
<keyword evidence="9" id="KW-0325">Glycoprotein</keyword>
<feature type="transmembrane region" description="Helical" evidence="11">
    <location>
        <begin position="389"/>
        <end position="420"/>
    </location>
</feature>
<feature type="domain" description="ABC transmembrane type-1" evidence="13">
    <location>
        <begin position="899"/>
        <end position="1174"/>
    </location>
</feature>
<dbReference type="CDD" id="cd18579">
    <property type="entry name" value="ABC_6TM_ABCC_D1"/>
    <property type="match status" value="1"/>
</dbReference>
<evidence type="ECO:0000256" key="5">
    <source>
        <dbReference type="ARBA" id="ARBA00022741"/>
    </source>
</evidence>
<feature type="region of interest" description="Disordered" evidence="10">
    <location>
        <begin position="820"/>
        <end position="873"/>
    </location>
</feature>
<evidence type="ECO:0000256" key="6">
    <source>
        <dbReference type="ARBA" id="ARBA00022840"/>
    </source>
</evidence>
<dbReference type="GeneID" id="19271817"/>
<dbReference type="EMBL" id="KI912112">
    <property type="protein sequence ID" value="ETS81802.1"/>
    <property type="molecule type" value="Genomic_DNA"/>
</dbReference>
<keyword evidence="7 11" id="KW-1133">Transmembrane helix</keyword>
<dbReference type="CDD" id="cd18580">
    <property type="entry name" value="ABC_6TM_ABCC_D2"/>
    <property type="match status" value="1"/>
</dbReference>
<keyword evidence="6" id="KW-0067">ATP-binding</keyword>
<dbReference type="InterPro" id="IPR003593">
    <property type="entry name" value="AAA+_ATPase"/>
</dbReference>
<dbReference type="OrthoDB" id="6500128at2759"/>
<evidence type="ECO:0000259" key="13">
    <source>
        <dbReference type="PROSITE" id="PS50929"/>
    </source>
</evidence>
<proteinExistence type="predicted"/>
<dbReference type="PROSITE" id="PS00211">
    <property type="entry name" value="ABC_TRANSPORTER_1"/>
    <property type="match status" value="2"/>
</dbReference>
<keyword evidence="5" id="KW-0547">Nucleotide-binding</keyword>
<keyword evidence="2" id="KW-0813">Transport</keyword>
<evidence type="ECO:0000256" key="8">
    <source>
        <dbReference type="ARBA" id="ARBA00023136"/>
    </source>
</evidence>
<feature type="transmembrane region" description="Helical" evidence="11">
    <location>
        <begin position="250"/>
        <end position="268"/>
    </location>
</feature>
<dbReference type="InterPro" id="IPR011527">
    <property type="entry name" value="ABC1_TM_dom"/>
</dbReference>
<dbReference type="GO" id="GO:0140359">
    <property type="term" value="F:ABC-type transporter activity"/>
    <property type="evidence" value="ECO:0007669"/>
    <property type="project" value="InterPro"/>
</dbReference>
<dbReference type="Proteomes" id="UP000030651">
    <property type="component" value="Unassembled WGS sequence"/>
</dbReference>
<reference evidence="15" key="1">
    <citation type="journal article" date="2015" name="BMC Genomics">
        <title>Genomic and transcriptomic analysis of the endophytic fungus Pestalotiopsis fici reveals its lifestyle and high potential for synthesis of natural products.</title>
        <authorList>
            <person name="Wang X."/>
            <person name="Zhang X."/>
            <person name="Liu L."/>
            <person name="Xiang M."/>
            <person name="Wang W."/>
            <person name="Sun X."/>
            <person name="Che Y."/>
            <person name="Guo L."/>
            <person name="Liu G."/>
            <person name="Guo L."/>
            <person name="Wang C."/>
            <person name="Yin W.B."/>
            <person name="Stadler M."/>
            <person name="Zhang X."/>
            <person name="Liu X."/>
        </authorList>
    </citation>
    <scope>NUCLEOTIDE SEQUENCE [LARGE SCALE GENOMIC DNA]</scope>
    <source>
        <strain evidence="15">W106-1 / CGMCC3.15140</strain>
    </source>
</reference>
<feature type="transmembrane region" description="Helical" evidence="11">
    <location>
        <begin position="933"/>
        <end position="956"/>
    </location>
</feature>
<dbReference type="GO" id="GO:0016887">
    <property type="term" value="F:ATP hydrolysis activity"/>
    <property type="evidence" value="ECO:0007669"/>
    <property type="project" value="InterPro"/>
</dbReference>
<feature type="transmembrane region" description="Helical" evidence="11">
    <location>
        <begin position="69"/>
        <end position="89"/>
    </location>
</feature>
<dbReference type="InterPro" id="IPR036640">
    <property type="entry name" value="ABC1_TM_sf"/>
</dbReference>
<comment type="subcellular location">
    <subcellularLocation>
        <location evidence="1">Cell membrane</location>
        <topology evidence="1">Multi-pass membrane protein</topology>
    </subcellularLocation>
</comment>
<name>W3X8T7_PESFW</name>
<feature type="transmembrane region" description="Helical" evidence="11">
    <location>
        <begin position="519"/>
        <end position="538"/>
    </location>
</feature>
<feature type="domain" description="ABC transporter" evidence="12">
    <location>
        <begin position="1209"/>
        <end position="1438"/>
    </location>
</feature>
<dbReference type="InterPro" id="IPR044746">
    <property type="entry name" value="ABCC_6TM_D1"/>
</dbReference>
<dbReference type="Pfam" id="PF00664">
    <property type="entry name" value="ABC_membrane"/>
    <property type="match status" value="2"/>
</dbReference>
<evidence type="ECO:0000259" key="12">
    <source>
        <dbReference type="PROSITE" id="PS50893"/>
    </source>
</evidence>
<feature type="transmembrane region" description="Helical" evidence="11">
    <location>
        <begin position="300"/>
        <end position="318"/>
    </location>
</feature>
<dbReference type="Gene3D" id="1.20.1560.10">
    <property type="entry name" value="ABC transporter type 1, transmembrane domain"/>
    <property type="match status" value="2"/>
</dbReference>
<evidence type="ECO:0000313" key="15">
    <source>
        <dbReference type="Proteomes" id="UP000030651"/>
    </source>
</evidence>
<dbReference type="SUPFAM" id="SSF90123">
    <property type="entry name" value="ABC transporter transmembrane region"/>
    <property type="match status" value="2"/>
</dbReference>
<dbReference type="OMA" id="ATHNAQW"/>
<protein>
    <submittedName>
        <fullName evidence="14">Uncharacterized protein</fullName>
    </submittedName>
</protein>
<feature type="transmembrane region" description="Helical" evidence="11">
    <location>
        <begin position="1108"/>
        <end position="1135"/>
    </location>
</feature>
<dbReference type="CDD" id="cd03244">
    <property type="entry name" value="ABCC_MRP_domain2"/>
    <property type="match status" value="1"/>
</dbReference>
<evidence type="ECO:0000256" key="4">
    <source>
        <dbReference type="ARBA" id="ARBA00022692"/>
    </source>
</evidence>
<dbReference type="InParanoid" id="W3X8T7"/>
<dbReference type="FunFam" id="1.20.1560.10:FF:000055">
    <property type="entry name" value="ABC multidrug transporter (Eurofung)"/>
    <property type="match status" value="1"/>
</dbReference>
<dbReference type="KEGG" id="pfy:PFICI_06804"/>
<keyword evidence="8 11" id="KW-0472">Membrane</keyword>
<keyword evidence="15" id="KW-1185">Reference proteome</keyword>
<organism evidence="14 15">
    <name type="scientific">Pestalotiopsis fici (strain W106-1 / CGMCC3.15140)</name>
    <dbReference type="NCBI Taxonomy" id="1229662"/>
    <lineage>
        <taxon>Eukaryota</taxon>
        <taxon>Fungi</taxon>
        <taxon>Dikarya</taxon>
        <taxon>Ascomycota</taxon>
        <taxon>Pezizomycotina</taxon>
        <taxon>Sordariomycetes</taxon>
        <taxon>Xylariomycetidae</taxon>
        <taxon>Amphisphaeriales</taxon>
        <taxon>Sporocadaceae</taxon>
        <taxon>Pestalotiopsis</taxon>
    </lineage>
</organism>
<dbReference type="InterPro" id="IPR017871">
    <property type="entry name" value="ABC_transporter-like_CS"/>
</dbReference>
<dbReference type="FunFam" id="3.40.50.300:FF:000838">
    <property type="entry name" value="ABC multidrug transporter (Eurofung)"/>
    <property type="match status" value="1"/>
</dbReference>
<dbReference type="GO" id="GO:0005524">
    <property type="term" value="F:ATP binding"/>
    <property type="evidence" value="ECO:0007669"/>
    <property type="project" value="UniProtKB-KW"/>
</dbReference>
<accession>W3X8T7</accession>
<gene>
    <name evidence="14" type="ORF">PFICI_06804</name>
</gene>
<feature type="transmembrane region" description="Helical" evidence="11">
    <location>
        <begin position="893"/>
        <end position="913"/>
    </location>
</feature>
<dbReference type="InterPro" id="IPR050173">
    <property type="entry name" value="ABC_transporter_C-like"/>
</dbReference>
<evidence type="ECO:0000256" key="11">
    <source>
        <dbReference type="SAM" id="Phobius"/>
    </source>
</evidence>
<evidence type="ECO:0000313" key="14">
    <source>
        <dbReference type="EMBL" id="ETS81802.1"/>
    </source>
</evidence>
<evidence type="ECO:0000256" key="7">
    <source>
        <dbReference type="ARBA" id="ARBA00022989"/>
    </source>
</evidence>
<dbReference type="Pfam" id="PF00005">
    <property type="entry name" value="ABC_tran"/>
    <property type="match status" value="2"/>
</dbReference>
<dbReference type="PANTHER" id="PTHR24223">
    <property type="entry name" value="ATP-BINDING CASSETTE SUB-FAMILY C"/>
    <property type="match status" value="1"/>
</dbReference>
<dbReference type="PROSITE" id="PS50929">
    <property type="entry name" value="ABC_TM1F"/>
    <property type="match status" value="2"/>
</dbReference>
<feature type="compositionally biased region" description="Basic and acidic residues" evidence="10">
    <location>
        <begin position="834"/>
        <end position="856"/>
    </location>
</feature>
<keyword evidence="3" id="KW-1003">Cell membrane</keyword>
<keyword evidence="4 11" id="KW-0812">Transmembrane</keyword>